<dbReference type="InterPro" id="IPR015946">
    <property type="entry name" value="KH_dom-like_a/b"/>
</dbReference>
<organism evidence="1">
    <name type="scientific">Pseudoalteromonas prydzensis</name>
    <dbReference type="NCBI Taxonomy" id="182141"/>
    <lineage>
        <taxon>Bacteria</taxon>
        <taxon>Pseudomonadati</taxon>
        <taxon>Pseudomonadota</taxon>
        <taxon>Gammaproteobacteria</taxon>
        <taxon>Alteromonadales</taxon>
        <taxon>Pseudoalteromonadaceae</taxon>
        <taxon>Pseudoalteromonas</taxon>
    </lineage>
</organism>
<proteinExistence type="predicted"/>
<dbReference type="Pfam" id="PF02566">
    <property type="entry name" value="OsmC"/>
    <property type="match status" value="1"/>
</dbReference>
<dbReference type="PANTHER" id="PTHR42830">
    <property type="entry name" value="OSMOTICALLY INDUCIBLE FAMILY PROTEIN"/>
    <property type="match status" value="1"/>
</dbReference>
<dbReference type="InterPro" id="IPR036102">
    <property type="entry name" value="OsmC/Ohrsf"/>
</dbReference>
<dbReference type="AlphaFoldDB" id="A0A7V1GD02"/>
<dbReference type="InterPro" id="IPR052707">
    <property type="entry name" value="OsmC_Ohr_Peroxiredoxin"/>
</dbReference>
<dbReference type="EMBL" id="DRGM01000005">
    <property type="protein sequence ID" value="HEA14889.1"/>
    <property type="molecule type" value="Genomic_DNA"/>
</dbReference>
<accession>A0A7V1GD02</accession>
<dbReference type="RefSeq" id="WP_304178253.1">
    <property type="nucleotide sequence ID" value="NZ_DRGM01000005.1"/>
</dbReference>
<dbReference type="Gene3D" id="3.30.300.20">
    <property type="match status" value="1"/>
</dbReference>
<comment type="caution">
    <text evidence="1">The sequence shown here is derived from an EMBL/GenBank/DDBJ whole genome shotgun (WGS) entry which is preliminary data.</text>
</comment>
<evidence type="ECO:0000313" key="1">
    <source>
        <dbReference type="EMBL" id="HEA14889.1"/>
    </source>
</evidence>
<dbReference type="SUPFAM" id="SSF82784">
    <property type="entry name" value="OsmC-like"/>
    <property type="match status" value="1"/>
</dbReference>
<gene>
    <name evidence="1" type="ORF">ENH88_00245</name>
</gene>
<dbReference type="PANTHER" id="PTHR42830:SF2">
    <property type="entry name" value="OSMC_OHR FAMILY PROTEIN"/>
    <property type="match status" value="1"/>
</dbReference>
<reference evidence="1" key="1">
    <citation type="journal article" date="2020" name="mSystems">
        <title>Genome- and Community-Level Interaction Insights into Carbon Utilization and Element Cycling Functions of Hydrothermarchaeota in Hydrothermal Sediment.</title>
        <authorList>
            <person name="Zhou Z."/>
            <person name="Liu Y."/>
            <person name="Xu W."/>
            <person name="Pan J."/>
            <person name="Luo Z.H."/>
            <person name="Li M."/>
        </authorList>
    </citation>
    <scope>NUCLEOTIDE SEQUENCE [LARGE SCALE GENOMIC DNA]</scope>
    <source>
        <strain evidence="1">HyVt-346</strain>
    </source>
</reference>
<name>A0A7V1GD02_9GAMM</name>
<protein>
    <submittedName>
        <fullName evidence="1">OsmC family peroxiredoxin</fullName>
    </submittedName>
</protein>
<dbReference type="InterPro" id="IPR003718">
    <property type="entry name" value="OsmC/Ohr_fam"/>
</dbReference>
<sequence>MSEYVASVVWSRQAEELFIDNKYSRAHQWQFDGGARVAASSSPDIVPLPYSVAANVDPEEAFIASLSSCHMLFFLSIAAKNKFTVDSYQDDAVGLMQRASDGRMSMTQVTLKPCVKFASNEQPSAEQLEEMHHQAHELCFIANSVKTEIVIEIVGA</sequence>
<dbReference type="Proteomes" id="UP000886188">
    <property type="component" value="Unassembled WGS sequence"/>
</dbReference>